<evidence type="ECO:0000256" key="1">
    <source>
        <dbReference type="SAM" id="MobiDB-lite"/>
    </source>
</evidence>
<organism evidence="2">
    <name type="scientific">Tanacetum cinerariifolium</name>
    <name type="common">Dalmatian daisy</name>
    <name type="synonym">Chrysanthemum cinerariifolium</name>
    <dbReference type="NCBI Taxonomy" id="118510"/>
    <lineage>
        <taxon>Eukaryota</taxon>
        <taxon>Viridiplantae</taxon>
        <taxon>Streptophyta</taxon>
        <taxon>Embryophyta</taxon>
        <taxon>Tracheophyta</taxon>
        <taxon>Spermatophyta</taxon>
        <taxon>Magnoliopsida</taxon>
        <taxon>eudicotyledons</taxon>
        <taxon>Gunneridae</taxon>
        <taxon>Pentapetalae</taxon>
        <taxon>asterids</taxon>
        <taxon>campanulids</taxon>
        <taxon>Asterales</taxon>
        <taxon>Asteraceae</taxon>
        <taxon>Asteroideae</taxon>
        <taxon>Anthemideae</taxon>
        <taxon>Anthemidinae</taxon>
        <taxon>Tanacetum</taxon>
    </lineage>
</organism>
<gene>
    <name evidence="2" type="ORF">Tci_060630</name>
</gene>
<feature type="region of interest" description="Disordered" evidence="1">
    <location>
        <begin position="1"/>
        <end position="73"/>
    </location>
</feature>
<comment type="caution">
    <text evidence="2">The sequence shown here is derived from an EMBL/GenBank/DDBJ whole genome shotgun (WGS) entry which is preliminary data.</text>
</comment>
<reference evidence="2" key="1">
    <citation type="journal article" date="2019" name="Sci. Rep.">
        <title>Draft genome of Tanacetum cinerariifolium, the natural source of mosquito coil.</title>
        <authorList>
            <person name="Yamashiro T."/>
            <person name="Shiraishi A."/>
            <person name="Satake H."/>
            <person name="Nakayama K."/>
        </authorList>
    </citation>
    <scope>NUCLEOTIDE SEQUENCE</scope>
</reference>
<proteinExistence type="predicted"/>
<dbReference type="EMBL" id="BKCJ010009795">
    <property type="protein sequence ID" value="GEU88652.1"/>
    <property type="molecule type" value="Genomic_DNA"/>
</dbReference>
<name>A0A6L2NUC8_TANCI</name>
<accession>A0A6L2NUC8</accession>
<sequence length="110" mass="12328">MLSSKLHSYESDDSVPKSPVNDMYKSGEGYHAVPPPYTRTFMPPKPELVSDSEDEYDESVPKQKDPSFVPTSEQVRGVFDRASKNGAVVEERCSDFYGIVRVRALKILSP</sequence>
<evidence type="ECO:0000313" key="2">
    <source>
        <dbReference type="EMBL" id="GEU88652.1"/>
    </source>
</evidence>
<dbReference type="AlphaFoldDB" id="A0A6L2NUC8"/>
<protein>
    <submittedName>
        <fullName evidence="2">Uncharacterized protein</fullName>
    </submittedName>
</protein>